<dbReference type="PROSITE" id="PS50162">
    <property type="entry name" value="RECA_2"/>
    <property type="match status" value="1"/>
</dbReference>
<keyword evidence="8 11" id="KW-0346">Stress response</keyword>
<dbReference type="GO" id="GO:0005829">
    <property type="term" value="C:cytosol"/>
    <property type="evidence" value="ECO:0007669"/>
    <property type="project" value="TreeGrafter"/>
</dbReference>
<dbReference type="InterPro" id="IPR020568">
    <property type="entry name" value="Ribosomal_Su5_D2-typ_SF"/>
</dbReference>
<dbReference type="PATRIC" id="fig|479117.4.peg.1544"/>
<dbReference type="Gene3D" id="3.30.230.10">
    <property type="match status" value="1"/>
</dbReference>
<keyword evidence="2 11" id="KW-0547">Nucleotide-binding</keyword>
<dbReference type="NCBIfam" id="TIGR00416">
    <property type="entry name" value="sms"/>
    <property type="match status" value="1"/>
</dbReference>
<dbReference type="InterPro" id="IPR027417">
    <property type="entry name" value="P-loop_NTPase"/>
</dbReference>
<name>A0A150H8T5_9MICO</name>
<protein>
    <recommendedName>
        <fullName evidence="11 12">DNA repair protein RadA</fullName>
    </recommendedName>
</protein>
<evidence type="ECO:0000256" key="3">
    <source>
        <dbReference type="ARBA" id="ARBA00022763"/>
    </source>
</evidence>
<dbReference type="HAMAP" id="MF_01498">
    <property type="entry name" value="RadA_bact"/>
    <property type="match status" value="1"/>
</dbReference>
<reference evidence="15 16" key="1">
    <citation type="submission" date="2016-01" db="EMBL/GenBank/DDBJ databases">
        <title>Use of Whole Genome Sequencing to ascertain that Brevibacterium massiliense (Roux, Raoult 2009) is a later heterotypic synonym of Brevibacterium ravenspurgense (Mages 2008).</title>
        <authorList>
            <person name="Bernier A.-M."/>
            <person name="Burdz T."/>
            <person name="Huynh C."/>
            <person name="Pachecho A.L."/>
            <person name="Wiebe D."/>
            <person name="Bonner C."/>
            <person name="Bernard K."/>
        </authorList>
    </citation>
    <scope>NUCLEOTIDE SEQUENCE [LARGE SCALE GENOMIC DNA]</scope>
    <source>
        <strain evidence="15 16">CCUG56047</strain>
    </source>
</reference>
<dbReference type="InterPro" id="IPR020588">
    <property type="entry name" value="RecA_ATP-bd"/>
</dbReference>
<evidence type="ECO:0000256" key="12">
    <source>
        <dbReference type="NCBIfam" id="TIGR00416"/>
    </source>
</evidence>
<dbReference type="Pfam" id="PF13481">
    <property type="entry name" value="AAA_25"/>
    <property type="match status" value="1"/>
</dbReference>
<evidence type="ECO:0000313" key="16">
    <source>
        <dbReference type="Proteomes" id="UP000243589"/>
    </source>
</evidence>
<keyword evidence="5" id="KW-0378">Hydrolase</keyword>
<dbReference type="PRINTS" id="PR01874">
    <property type="entry name" value="DNAREPAIRADA"/>
</dbReference>
<comment type="function">
    <text evidence="11">Plays a role in repairing double-strand DNA breaks, probably involving stabilizing or processing branched DNA or blocked replication forks.</text>
</comment>
<dbReference type="EMBL" id="LQQC01000010">
    <property type="protein sequence ID" value="KXZ58509.1"/>
    <property type="molecule type" value="Genomic_DNA"/>
</dbReference>
<dbReference type="GO" id="GO:0003684">
    <property type="term" value="F:damaged DNA binding"/>
    <property type="evidence" value="ECO:0007669"/>
    <property type="project" value="InterPro"/>
</dbReference>
<evidence type="ECO:0000256" key="7">
    <source>
        <dbReference type="ARBA" id="ARBA00022840"/>
    </source>
</evidence>
<dbReference type="SUPFAM" id="SSF52540">
    <property type="entry name" value="P-loop containing nucleoside triphosphate hydrolases"/>
    <property type="match status" value="1"/>
</dbReference>
<dbReference type="SUPFAM" id="SSF54211">
    <property type="entry name" value="Ribosomal protein S5 domain 2-like"/>
    <property type="match status" value="1"/>
</dbReference>
<feature type="region of interest" description="Lon-protease-like" evidence="11">
    <location>
        <begin position="346"/>
        <end position="449"/>
    </location>
</feature>
<keyword evidence="1 11" id="KW-0479">Metal-binding</keyword>
<comment type="domain">
    <text evidence="11">The middle region has homology to RecA with ATPase motifs including the RadA KNRFG motif, while the C-terminus is homologous to Lon protease.</text>
</comment>
<dbReference type="GO" id="GO:0140664">
    <property type="term" value="F:ATP-dependent DNA damage sensor activity"/>
    <property type="evidence" value="ECO:0007669"/>
    <property type="project" value="InterPro"/>
</dbReference>
<dbReference type="GO" id="GO:0016787">
    <property type="term" value="F:hydrolase activity"/>
    <property type="evidence" value="ECO:0007669"/>
    <property type="project" value="UniProtKB-KW"/>
</dbReference>
<dbReference type="InterPro" id="IPR004504">
    <property type="entry name" value="DNA_repair_RadA"/>
</dbReference>
<feature type="binding site" evidence="11">
    <location>
        <begin position="90"/>
        <end position="97"/>
    </location>
    <ligand>
        <name>ATP</name>
        <dbReference type="ChEBI" id="CHEBI:30616"/>
    </ligand>
</feature>
<dbReference type="InterPro" id="IPR014721">
    <property type="entry name" value="Ribsml_uS5_D2-typ_fold_subgr"/>
</dbReference>
<evidence type="ECO:0000259" key="14">
    <source>
        <dbReference type="PROSITE" id="PS50162"/>
    </source>
</evidence>
<dbReference type="GO" id="GO:0008270">
    <property type="term" value="F:zinc ion binding"/>
    <property type="evidence" value="ECO:0007669"/>
    <property type="project" value="UniProtKB-KW"/>
</dbReference>
<dbReference type="GO" id="GO:0000725">
    <property type="term" value="P:recombinational repair"/>
    <property type="evidence" value="ECO:0007669"/>
    <property type="project" value="UniProtKB-UniRule"/>
</dbReference>
<evidence type="ECO:0000256" key="2">
    <source>
        <dbReference type="ARBA" id="ARBA00022741"/>
    </source>
</evidence>
<evidence type="ECO:0000256" key="9">
    <source>
        <dbReference type="ARBA" id="ARBA00023125"/>
    </source>
</evidence>
<keyword evidence="10 11" id="KW-0234">DNA repair</keyword>
<evidence type="ECO:0000256" key="11">
    <source>
        <dbReference type="HAMAP-Rule" id="MF_01498"/>
    </source>
</evidence>
<keyword evidence="16" id="KW-1185">Reference proteome</keyword>
<keyword evidence="3 11" id="KW-0227">DNA damage</keyword>
<dbReference type="Gene3D" id="3.40.50.300">
    <property type="entry name" value="P-loop containing nucleotide triphosphate hydrolases"/>
    <property type="match status" value="1"/>
</dbReference>
<evidence type="ECO:0000256" key="1">
    <source>
        <dbReference type="ARBA" id="ARBA00022723"/>
    </source>
</evidence>
<dbReference type="Pfam" id="PF18073">
    <property type="entry name" value="Zn_ribbon_LapB"/>
    <property type="match status" value="1"/>
</dbReference>
<dbReference type="Pfam" id="PF13541">
    <property type="entry name" value="ChlI"/>
    <property type="match status" value="1"/>
</dbReference>
<feature type="short sequence motif" description="RadA KNRFG motif" evidence="11">
    <location>
        <begin position="247"/>
        <end position="251"/>
    </location>
</feature>
<accession>A0A150H8T5</accession>
<comment type="caution">
    <text evidence="15">The sequence shown here is derived from an EMBL/GenBank/DDBJ whole genome shotgun (WGS) entry which is preliminary data.</text>
</comment>
<sequence length="449" mass="46968">MTYECTDCGYRSPKWLGRCPKCGEWGTLEEAVQLGASAKTKAAKPTALTAAKPMTEIDPASARARSTQVDELDRVLGGGFVPGGVVLLAGEPGVGKSTLLLDVAGKAAAAGQRVLYVTGEESQGQVRGRAERIGAVQEHLLLAAETDLATVLGQIEAVSPDLLIVDSVQTVGSSEVSGVPGGVTQVREVAASLIREAKVRGLPTILVGHITKDGNVAGPRLLEHLVDVVCSFEGDRHSRMRILRALKNRYGTTDEVGLFDMDETGISSVVDPAQMFVGSSNSPGTCLTVALEGKRAMIVEIQALVDPQEGGGSPRRVVNGLDSSRVAMNIAVVGRSLEQSISGRHDVYVSTVGGIKLSEPAVDLGVCLALAGAYAGQPPKDRLVAVGEISLSGEIRRVPGIQQRLIEASRLGFSRAIVAKGSLTDITVPQGMRVAECTTLRDAVDIAYS</sequence>
<comment type="function">
    <text evidence="13">DNA-dependent ATPase involved in processing of recombination intermediates, plays a role in repairing DNA breaks. Stimulates the branch migration of RecA-mediated strand transfer reactions, allowing the 3' invading strand to extend heteroduplex DNA faster. Binds ssDNA in the presence of ADP but not other nucleotides, has ATPase activity that is stimulated by ssDNA and various branched DNA structures, but inhibited by SSB. Does not have RecA's homology-searching function.</text>
</comment>
<dbReference type="FunFam" id="3.40.50.300:FF:000050">
    <property type="entry name" value="DNA repair protein RadA"/>
    <property type="match status" value="1"/>
</dbReference>
<dbReference type="PANTHER" id="PTHR32472:SF10">
    <property type="entry name" value="DNA REPAIR PROTEIN RADA-LIKE PROTEIN"/>
    <property type="match status" value="1"/>
</dbReference>
<dbReference type="InterPro" id="IPR041166">
    <property type="entry name" value="Rubredoxin_2"/>
</dbReference>
<keyword evidence="7 11" id="KW-0067">ATP-binding</keyword>
<gene>
    <name evidence="11" type="primary">radA</name>
    <name evidence="15" type="ORF">Bravens_01558</name>
</gene>
<dbReference type="Proteomes" id="UP000243589">
    <property type="component" value="Unassembled WGS sequence"/>
</dbReference>
<evidence type="ECO:0000256" key="4">
    <source>
        <dbReference type="ARBA" id="ARBA00022771"/>
    </source>
</evidence>
<evidence type="ECO:0000256" key="8">
    <source>
        <dbReference type="ARBA" id="ARBA00023016"/>
    </source>
</evidence>
<evidence type="ECO:0000313" key="15">
    <source>
        <dbReference type="EMBL" id="KXZ58509.1"/>
    </source>
</evidence>
<dbReference type="PANTHER" id="PTHR32472">
    <property type="entry name" value="DNA REPAIR PROTEIN RADA"/>
    <property type="match status" value="1"/>
</dbReference>
<dbReference type="InterPro" id="IPR003593">
    <property type="entry name" value="AAA+_ATPase"/>
</dbReference>
<comment type="similarity">
    <text evidence="11 13">Belongs to the RecA family. RadA subfamily.</text>
</comment>
<evidence type="ECO:0000256" key="13">
    <source>
        <dbReference type="RuleBase" id="RU003555"/>
    </source>
</evidence>
<feature type="domain" description="RecA family profile 1" evidence="14">
    <location>
        <begin position="61"/>
        <end position="210"/>
    </location>
</feature>
<keyword evidence="4 13" id="KW-0863">Zinc-finger</keyword>
<evidence type="ECO:0000256" key="6">
    <source>
        <dbReference type="ARBA" id="ARBA00022833"/>
    </source>
</evidence>
<keyword evidence="6 13" id="KW-0862">Zinc</keyword>
<proteinExistence type="inferred from homology"/>
<evidence type="ECO:0000256" key="5">
    <source>
        <dbReference type="ARBA" id="ARBA00022801"/>
    </source>
</evidence>
<dbReference type="RefSeq" id="WP_062022026.1">
    <property type="nucleotide sequence ID" value="NZ_LQQC01000010.1"/>
</dbReference>
<dbReference type="SMART" id="SM00382">
    <property type="entry name" value="AAA"/>
    <property type="match status" value="1"/>
</dbReference>
<evidence type="ECO:0000256" key="10">
    <source>
        <dbReference type="ARBA" id="ARBA00023204"/>
    </source>
</evidence>
<dbReference type="AlphaFoldDB" id="A0A150H8T5"/>
<organism evidence="15 16">
    <name type="scientific">Brevibacterium ravenspurgense</name>
    <dbReference type="NCBI Taxonomy" id="479117"/>
    <lineage>
        <taxon>Bacteria</taxon>
        <taxon>Bacillati</taxon>
        <taxon>Actinomycetota</taxon>
        <taxon>Actinomycetes</taxon>
        <taxon>Micrococcales</taxon>
        <taxon>Brevibacteriaceae</taxon>
        <taxon>Brevibacterium</taxon>
    </lineage>
</organism>
<dbReference type="GO" id="GO:0005524">
    <property type="term" value="F:ATP binding"/>
    <property type="evidence" value="ECO:0007669"/>
    <property type="project" value="UniProtKB-UniRule"/>
</dbReference>
<keyword evidence="9 11" id="KW-0238">DNA-binding</keyword>